<accession>A0A0C3ENS1</accession>
<sequence>MYDQPSSHATNKGLMELAGSWYEGCVVEYEIWPSDSVHEGSKFPVLELYQCHSINVVYPKY</sequence>
<dbReference type="EMBL" id="KN822006">
    <property type="protein sequence ID" value="KIM69506.1"/>
    <property type="molecule type" value="Genomic_DNA"/>
</dbReference>
<name>A0A0C3ENS1_9AGAM</name>
<gene>
    <name evidence="1" type="ORF">SCLCIDRAFT_1207944</name>
</gene>
<protein>
    <submittedName>
        <fullName evidence="1">Uncharacterized protein</fullName>
    </submittedName>
</protein>
<organism evidence="1 2">
    <name type="scientific">Scleroderma citrinum Foug A</name>
    <dbReference type="NCBI Taxonomy" id="1036808"/>
    <lineage>
        <taxon>Eukaryota</taxon>
        <taxon>Fungi</taxon>
        <taxon>Dikarya</taxon>
        <taxon>Basidiomycota</taxon>
        <taxon>Agaricomycotina</taxon>
        <taxon>Agaricomycetes</taxon>
        <taxon>Agaricomycetidae</taxon>
        <taxon>Boletales</taxon>
        <taxon>Sclerodermatineae</taxon>
        <taxon>Sclerodermataceae</taxon>
        <taxon>Scleroderma</taxon>
    </lineage>
</organism>
<evidence type="ECO:0000313" key="2">
    <source>
        <dbReference type="Proteomes" id="UP000053989"/>
    </source>
</evidence>
<reference evidence="2" key="2">
    <citation type="submission" date="2015-01" db="EMBL/GenBank/DDBJ databases">
        <title>Evolutionary Origins and Diversification of the Mycorrhizal Mutualists.</title>
        <authorList>
            <consortium name="DOE Joint Genome Institute"/>
            <consortium name="Mycorrhizal Genomics Consortium"/>
            <person name="Kohler A."/>
            <person name="Kuo A."/>
            <person name="Nagy L.G."/>
            <person name="Floudas D."/>
            <person name="Copeland A."/>
            <person name="Barry K.W."/>
            <person name="Cichocki N."/>
            <person name="Veneault-Fourrey C."/>
            <person name="LaButti K."/>
            <person name="Lindquist E.A."/>
            <person name="Lipzen A."/>
            <person name="Lundell T."/>
            <person name="Morin E."/>
            <person name="Murat C."/>
            <person name="Riley R."/>
            <person name="Ohm R."/>
            <person name="Sun H."/>
            <person name="Tunlid A."/>
            <person name="Henrissat B."/>
            <person name="Grigoriev I.V."/>
            <person name="Hibbett D.S."/>
            <person name="Martin F."/>
        </authorList>
    </citation>
    <scope>NUCLEOTIDE SEQUENCE [LARGE SCALE GENOMIC DNA]</scope>
    <source>
        <strain evidence="2">Foug A</strain>
    </source>
</reference>
<dbReference type="Proteomes" id="UP000053989">
    <property type="component" value="Unassembled WGS sequence"/>
</dbReference>
<reference evidence="1 2" key="1">
    <citation type="submission" date="2014-04" db="EMBL/GenBank/DDBJ databases">
        <authorList>
            <consortium name="DOE Joint Genome Institute"/>
            <person name="Kuo A."/>
            <person name="Kohler A."/>
            <person name="Nagy L.G."/>
            <person name="Floudas D."/>
            <person name="Copeland A."/>
            <person name="Barry K.W."/>
            <person name="Cichocki N."/>
            <person name="Veneault-Fourrey C."/>
            <person name="LaButti K."/>
            <person name="Lindquist E.A."/>
            <person name="Lipzen A."/>
            <person name="Lundell T."/>
            <person name="Morin E."/>
            <person name="Murat C."/>
            <person name="Sun H."/>
            <person name="Tunlid A."/>
            <person name="Henrissat B."/>
            <person name="Grigoriev I.V."/>
            <person name="Hibbett D.S."/>
            <person name="Martin F."/>
            <person name="Nordberg H.P."/>
            <person name="Cantor M.N."/>
            <person name="Hua S.X."/>
        </authorList>
    </citation>
    <scope>NUCLEOTIDE SEQUENCE [LARGE SCALE GENOMIC DNA]</scope>
    <source>
        <strain evidence="1 2">Foug A</strain>
    </source>
</reference>
<evidence type="ECO:0000313" key="1">
    <source>
        <dbReference type="EMBL" id="KIM69506.1"/>
    </source>
</evidence>
<proteinExistence type="predicted"/>
<dbReference type="HOGENOM" id="CLU_2924032_0_0_1"/>
<dbReference type="InParanoid" id="A0A0C3ENS1"/>
<keyword evidence="2" id="KW-1185">Reference proteome</keyword>
<dbReference type="AlphaFoldDB" id="A0A0C3ENS1"/>